<accession>A0A3B0Y145</accession>
<name>A0A3B0Y145_9ZZZZ</name>
<reference evidence="1" key="1">
    <citation type="submission" date="2018-06" db="EMBL/GenBank/DDBJ databases">
        <authorList>
            <person name="Zhirakovskaya E."/>
        </authorList>
    </citation>
    <scope>NUCLEOTIDE SEQUENCE</scope>
</reference>
<proteinExistence type="predicted"/>
<dbReference type="EMBL" id="UOFJ01000294">
    <property type="protein sequence ID" value="VAW67819.1"/>
    <property type="molecule type" value="Genomic_DNA"/>
</dbReference>
<organism evidence="1">
    <name type="scientific">hydrothermal vent metagenome</name>
    <dbReference type="NCBI Taxonomy" id="652676"/>
    <lineage>
        <taxon>unclassified sequences</taxon>
        <taxon>metagenomes</taxon>
        <taxon>ecological metagenomes</taxon>
    </lineage>
</organism>
<protein>
    <submittedName>
        <fullName evidence="1">Uncharacterized protein</fullName>
    </submittedName>
</protein>
<gene>
    <name evidence="1" type="ORF">MNBD_GAMMA10-3099</name>
</gene>
<evidence type="ECO:0000313" key="1">
    <source>
        <dbReference type="EMBL" id="VAW67819.1"/>
    </source>
</evidence>
<dbReference type="AlphaFoldDB" id="A0A3B0Y145"/>
<sequence>MSSKIVKLVTGALILMIISALLLTRPFFKKICCASEYKTRYSPNHNYYLKIYRYKPLYMIMPGSSGDAPGYIQLYNKNNLLIQEKEIEMVQMVNDIRWSKNQLDIKFIASWELTKPGV</sequence>